<evidence type="ECO:0000256" key="3">
    <source>
        <dbReference type="SAM" id="SignalP"/>
    </source>
</evidence>
<evidence type="ECO:0000313" key="5">
    <source>
        <dbReference type="EMBL" id="EEP60321.1"/>
    </source>
</evidence>
<dbReference type="Pfam" id="PF04280">
    <property type="entry name" value="Tim44"/>
    <property type="match status" value="1"/>
</dbReference>
<evidence type="ECO:0000259" key="4">
    <source>
        <dbReference type="SMART" id="SM00978"/>
    </source>
</evidence>
<sequence length="296" mass="33329">MRKILILLTVFTFLVSLTQDSFARAGKGSSTHFRSYKAQDFNRVNKPANPSTNPSNPANPVNKGQPYNQMPQQKPSFFTSFFSGLLGALAGMAIFSALSHFLGPQFAAGVLGLLGLLLLAGLIFFVIRLFRKREEPSYASNTNLNYQPYQYDDSQTQAGSLPYINEELILNLTKSIFYDIQKAWSNGDLSPVKNFLTDRMYQYLEEQLKELKAKGLRNIVENPKIENLEIVHVEEEGDNKVVIVRLDASAIDYTVDSDGNIVEGDKYNPVSFTEYWAFVGKALNWKLDDIKQVDDV</sequence>
<keyword evidence="2" id="KW-0472">Membrane</keyword>
<feature type="transmembrane region" description="Helical" evidence="2">
    <location>
        <begin position="110"/>
        <end position="130"/>
    </location>
</feature>
<dbReference type="EMBL" id="ABZS01000114">
    <property type="protein sequence ID" value="EEP60321.1"/>
    <property type="molecule type" value="Genomic_DNA"/>
</dbReference>
<keyword evidence="2" id="KW-1133">Transmembrane helix</keyword>
<dbReference type="Proteomes" id="UP000005540">
    <property type="component" value="Unassembled WGS sequence"/>
</dbReference>
<gene>
    <name evidence="5" type="ORF">SULYE_1183</name>
</gene>
<dbReference type="AlphaFoldDB" id="C4FKT3"/>
<feature type="domain" description="Tim44-like" evidence="4">
    <location>
        <begin position="154"/>
        <end position="292"/>
    </location>
</feature>
<dbReference type="RefSeq" id="WP_007547341.1">
    <property type="nucleotide sequence ID" value="NZ_ABZS01000114.1"/>
</dbReference>
<evidence type="ECO:0000256" key="1">
    <source>
        <dbReference type="SAM" id="MobiDB-lite"/>
    </source>
</evidence>
<dbReference type="SMART" id="SM00978">
    <property type="entry name" value="Tim44"/>
    <property type="match status" value="1"/>
</dbReference>
<name>C4FKT3_9AQUI</name>
<protein>
    <submittedName>
        <fullName evidence="5">Import inner membrane translocase, subunit Tim44</fullName>
    </submittedName>
</protein>
<feature type="signal peptide" evidence="3">
    <location>
        <begin position="1"/>
        <end position="23"/>
    </location>
</feature>
<keyword evidence="3" id="KW-0732">Signal</keyword>
<dbReference type="InterPro" id="IPR007379">
    <property type="entry name" value="Tim44-like_dom"/>
</dbReference>
<dbReference type="PANTHER" id="PTHR41542">
    <property type="entry name" value="BLL5807 PROTEIN"/>
    <property type="match status" value="1"/>
</dbReference>
<organism evidence="5 6">
    <name type="scientific">Sulfurihydrogenibium yellowstonense SS-5</name>
    <dbReference type="NCBI Taxonomy" id="432331"/>
    <lineage>
        <taxon>Bacteria</taxon>
        <taxon>Pseudomonadati</taxon>
        <taxon>Aquificota</taxon>
        <taxon>Aquificia</taxon>
        <taxon>Aquificales</taxon>
        <taxon>Hydrogenothermaceae</taxon>
        <taxon>Sulfurihydrogenibium</taxon>
    </lineage>
</organism>
<feature type="transmembrane region" description="Helical" evidence="2">
    <location>
        <begin position="77"/>
        <end position="98"/>
    </location>
</feature>
<comment type="caution">
    <text evidence="5">The sequence shown here is derived from an EMBL/GenBank/DDBJ whole genome shotgun (WGS) entry which is preliminary data.</text>
</comment>
<feature type="region of interest" description="Disordered" evidence="1">
    <location>
        <begin position="44"/>
        <end position="69"/>
    </location>
</feature>
<dbReference type="SUPFAM" id="SSF54427">
    <property type="entry name" value="NTF2-like"/>
    <property type="match status" value="1"/>
</dbReference>
<keyword evidence="2" id="KW-0812">Transmembrane</keyword>
<dbReference type="InterPro" id="IPR032710">
    <property type="entry name" value="NTF2-like_dom_sf"/>
</dbReference>
<accession>C4FKT3</accession>
<evidence type="ECO:0000313" key="6">
    <source>
        <dbReference type="Proteomes" id="UP000005540"/>
    </source>
</evidence>
<feature type="compositionally biased region" description="Low complexity" evidence="1">
    <location>
        <begin position="45"/>
        <end position="60"/>
    </location>
</feature>
<proteinExistence type="predicted"/>
<dbReference type="PANTHER" id="PTHR41542:SF1">
    <property type="entry name" value="BLL5807 PROTEIN"/>
    <property type="match status" value="1"/>
</dbReference>
<reference evidence="5 6" key="1">
    <citation type="submission" date="2009-04" db="EMBL/GenBank/DDBJ databases">
        <authorList>
            <person name="Reysenbach A.-L."/>
            <person name="Heidelberg J.F."/>
            <person name="Nelson W.C."/>
        </authorList>
    </citation>
    <scope>NUCLEOTIDE SEQUENCE [LARGE SCALE GENOMIC DNA]</scope>
    <source>
        <strain evidence="5 6">SS-5</strain>
    </source>
</reference>
<evidence type="ECO:0000256" key="2">
    <source>
        <dbReference type="SAM" id="Phobius"/>
    </source>
</evidence>
<keyword evidence="6" id="KW-1185">Reference proteome</keyword>
<feature type="chain" id="PRO_5002937950" evidence="3">
    <location>
        <begin position="24"/>
        <end position="296"/>
    </location>
</feature>
<dbReference type="Gene3D" id="3.10.450.240">
    <property type="match status" value="1"/>
</dbReference>